<dbReference type="GO" id="GO:0042744">
    <property type="term" value="P:hydrogen peroxide catabolic process"/>
    <property type="evidence" value="ECO:0007669"/>
    <property type="project" value="UniProtKB-KW"/>
</dbReference>
<dbReference type="PRINTS" id="PR00458">
    <property type="entry name" value="PEROXIDASE"/>
</dbReference>
<dbReference type="Pfam" id="PF00141">
    <property type="entry name" value="peroxidase"/>
    <property type="match status" value="2"/>
</dbReference>
<evidence type="ECO:0000256" key="6">
    <source>
        <dbReference type="ARBA" id="ARBA00023324"/>
    </source>
</evidence>
<evidence type="ECO:0000256" key="3">
    <source>
        <dbReference type="ARBA" id="ARBA00022723"/>
    </source>
</evidence>
<comment type="cofactor">
    <cofactor evidence="8">
        <name>heme b</name>
        <dbReference type="ChEBI" id="CHEBI:60344"/>
    </cofactor>
    <text evidence="8">Binds 1 heme b (iron(II)-protoporphyrin IX) group per dimer.</text>
</comment>
<dbReference type="Gene3D" id="1.10.420.10">
    <property type="entry name" value="Peroxidase, domain 2"/>
    <property type="match status" value="2"/>
</dbReference>
<keyword evidence="4 8" id="KW-0560">Oxidoreductase</keyword>
<feature type="domain" description="Plant heme peroxidase family profile" evidence="11">
    <location>
        <begin position="152"/>
        <end position="452"/>
    </location>
</feature>
<dbReference type="SUPFAM" id="SSF48113">
    <property type="entry name" value="Heme-dependent peroxidases"/>
    <property type="match status" value="2"/>
</dbReference>
<dbReference type="GO" id="GO:0005829">
    <property type="term" value="C:cytosol"/>
    <property type="evidence" value="ECO:0007669"/>
    <property type="project" value="TreeGrafter"/>
</dbReference>
<keyword evidence="3 8" id="KW-0479">Metal-binding</keyword>
<reference evidence="12 13" key="1">
    <citation type="submission" date="2016-10" db="EMBL/GenBank/DDBJ databases">
        <authorList>
            <person name="de Groot N.N."/>
        </authorList>
    </citation>
    <scope>NUCLEOTIDE SEQUENCE [LARGE SCALE GENOMIC DNA]</scope>
    <source>
        <strain evidence="12 13">DSM 23042</strain>
    </source>
</reference>
<dbReference type="InterPro" id="IPR019793">
    <property type="entry name" value="Peroxidases_heam-ligand_BS"/>
</dbReference>
<feature type="active site" description="Proton acceptor" evidence="8">
    <location>
        <position position="101"/>
    </location>
</feature>
<dbReference type="GO" id="GO:0046872">
    <property type="term" value="F:metal ion binding"/>
    <property type="evidence" value="ECO:0007669"/>
    <property type="project" value="UniProtKB-KW"/>
</dbReference>
<name>A0A1H9X7N9_9RHOB</name>
<dbReference type="STRING" id="641238.SAMN04490244_12013"/>
<feature type="binding site" description="axial binding residue" evidence="8">
    <location>
        <position position="289"/>
    </location>
    <ligand>
        <name>heme b</name>
        <dbReference type="ChEBI" id="CHEBI:60344"/>
    </ligand>
    <ligandPart>
        <name>Fe</name>
        <dbReference type="ChEBI" id="CHEBI:18248"/>
    </ligandPart>
</feature>
<comment type="catalytic activity">
    <reaction evidence="7 8 9">
        <text>2 H2O2 = O2 + 2 H2O</text>
        <dbReference type="Rhea" id="RHEA:20309"/>
        <dbReference type="ChEBI" id="CHEBI:15377"/>
        <dbReference type="ChEBI" id="CHEBI:15379"/>
        <dbReference type="ChEBI" id="CHEBI:16240"/>
        <dbReference type="EC" id="1.11.1.21"/>
    </reaction>
</comment>
<keyword evidence="6 8" id="KW-0376">Hydrogen peroxide</keyword>
<dbReference type="InterPro" id="IPR000763">
    <property type="entry name" value="Catalase_peroxidase"/>
</dbReference>
<dbReference type="EC" id="1.11.1.21" evidence="8 9"/>
<evidence type="ECO:0000313" key="12">
    <source>
        <dbReference type="EMBL" id="SES42218.1"/>
    </source>
</evidence>
<keyword evidence="2 8" id="KW-0349">Heme</keyword>
<evidence type="ECO:0000256" key="9">
    <source>
        <dbReference type="RuleBase" id="RU003451"/>
    </source>
</evidence>
<dbReference type="OrthoDB" id="9759743at2"/>
<feature type="cross-link" description="Tryptophyl-tyrosyl-methioninium (Tyr-Met) (with Trp-100)" evidence="8">
    <location>
        <begin position="248"/>
        <end position="274"/>
    </location>
</feature>
<comment type="caution">
    <text evidence="8">Lacks conserved residue(s) required for the propagation of feature annotation.</text>
</comment>
<dbReference type="PRINTS" id="PR00460">
    <property type="entry name" value="BPEROXIDASE"/>
</dbReference>
<evidence type="ECO:0000256" key="8">
    <source>
        <dbReference type="HAMAP-Rule" id="MF_01961"/>
    </source>
</evidence>
<organism evidence="12 13">
    <name type="scientific">Tranquillimonas rosea</name>
    <dbReference type="NCBI Taxonomy" id="641238"/>
    <lineage>
        <taxon>Bacteria</taxon>
        <taxon>Pseudomonadati</taxon>
        <taxon>Pseudomonadota</taxon>
        <taxon>Alphaproteobacteria</taxon>
        <taxon>Rhodobacterales</taxon>
        <taxon>Roseobacteraceae</taxon>
        <taxon>Tranquillimonas</taxon>
    </lineage>
</organism>
<keyword evidence="5 8" id="KW-0408">Iron</keyword>
<dbReference type="PANTHER" id="PTHR30555:SF0">
    <property type="entry name" value="CATALASE-PEROXIDASE"/>
    <property type="match status" value="1"/>
</dbReference>
<dbReference type="PROSITE" id="PS00435">
    <property type="entry name" value="PEROXIDASE_1"/>
    <property type="match status" value="1"/>
</dbReference>
<evidence type="ECO:0000256" key="7">
    <source>
        <dbReference type="ARBA" id="ARBA00049145"/>
    </source>
</evidence>
<dbReference type="NCBIfam" id="TIGR00198">
    <property type="entry name" value="cat_per_HPI"/>
    <property type="match status" value="1"/>
</dbReference>
<comment type="similarity">
    <text evidence="8 9">Belongs to the peroxidase family. Peroxidase/catalase subfamily.</text>
</comment>
<dbReference type="HAMAP" id="MF_01961">
    <property type="entry name" value="Catal_peroxid"/>
    <property type="match status" value="1"/>
</dbReference>
<dbReference type="InterPro" id="IPR010255">
    <property type="entry name" value="Haem_peroxidase_sf"/>
</dbReference>
<accession>A0A1H9X7N9</accession>
<keyword evidence="13" id="KW-1185">Reference proteome</keyword>
<gene>
    <name evidence="8" type="primary">katG</name>
    <name evidence="12" type="ORF">SAMN04490244_12013</name>
</gene>
<dbReference type="EMBL" id="FOGU01000020">
    <property type="protein sequence ID" value="SES42218.1"/>
    <property type="molecule type" value="Genomic_DNA"/>
</dbReference>
<proteinExistence type="inferred from homology"/>
<dbReference type="AlphaFoldDB" id="A0A1H9X7N9"/>
<evidence type="ECO:0000256" key="10">
    <source>
        <dbReference type="SAM" id="MobiDB-lite"/>
    </source>
</evidence>
<dbReference type="RefSeq" id="WP_092696367.1">
    <property type="nucleotide sequence ID" value="NZ_FOGU01000020.1"/>
</dbReference>
<evidence type="ECO:0000256" key="4">
    <source>
        <dbReference type="ARBA" id="ARBA00023002"/>
    </source>
</evidence>
<evidence type="ECO:0000256" key="1">
    <source>
        <dbReference type="ARBA" id="ARBA00022559"/>
    </source>
</evidence>
<feature type="region of interest" description="Disordered" evidence="10">
    <location>
        <begin position="195"/>
        <end position="215"/>
    </location>
</feature>
<dbReference type="Gene3D" id="1.10.520.10">
    <property type="match status" value="2"/>
</dbReference>
<dbReference type="GO" id="GO:0070301">
    <property type="term" value="P:cellular response to hydrogen peroxide"/>
    <property type="evidence" value="ECO:0007669"/>
    <property type="project" value="TreeGrafter"/>
</dbReference>
<dbReference type="Proteomes" id="UP000198885">
    <property type="component" value="Unassembled WGS sequence"/>
</dbReference>
<dbReference type="GO" id="GO:0020037">
    <property type="term" value="F:heme binding"/>
    <property type="evidence" value="ECO:0007669"/>
    <property type="project" value="InterPro"/>
</dbReference>
<comment type="PTM">
    <text evidence="8">Formation of the three residue Trp-Tyr-Met cross-link is important for the catalase, but not the peroxidase activity of the enzyme.</text>
</comment>
<dbReference type="GO" id="GO:0004096">
    <property type="term" value="F:catalase activity"/>
    <property type="evidence" value="ECO:0007669"/>
    <property type="project" value="UniProtKB-UniRule"/>
</dbReference>
<comment type="catalytic activity">
    <reaction evidence="8 9">
        <text>H2O2 + AH2 = A + 2 H2O</text>
        <dbReference type="Rhea" id="RHEA:30275"/>
        <dbReference type="ChEBI" id="CHEBI:13193"/>
        <dbReference type="ChEBI" id="CHEBI:15377"/>
        <dbReference type="ChEBI" id="CHEBI:16240"/>
        <dbReference type="ChEBI" id="CHEBI:17499"/>
        <dbReference type="EC" id="1.11.1.21"/>
    </reaction>
</comment>
<protein>
    <recommendedName>
        <fullName evidence="8 9">Catalase-peroxidase</fullName>
        <shortName evidence="8">CP</shortName>
        <ecNumber evidence="8 9">1.11.1.21</ecNumber>
    </recommendedName>
    <alternativeName>
        <fullName evidence="8">Peroxidase/catalase</fullName>
    </alternativeName>
</protein>
<dbReference type="PROSITE" id="PS50873">
    <property type="entry name" value="PEROXIDASE_4"/>
    <property type="match status" value="1"/>
</dbReference>
<keyword evidence="1 8" id="KW-0575">Peroxidase</keyword>
<sequence>MKDHAATQGACPFRGTRMGGALGSEPQLDHWWPNRLKVELLHQDPPQSNPLGKDFDYAEAIESLDYEALKADIRSFLHTSVDWWPSDYDHYGPQMNRMTWHSAGTYRIADGRGGASEGMQRFAPINSWWDNGNTDKSRRLLLPIKLKYGSKVSWADLMMLAGTVALEDMGLPIQGFAFGREDAWEADRATYWGPEGWNGERVEDAPAGPREGKPNQMVTRTLRWEGDVKDDHYDLENPLAASHQALIYVDPEGPNGNGDPMDAARDIRETFSRMAMNDEETVALVAGGHAFGKSHGAVPAEEVGPAPEAAPMKAMGMGWQNKHGNGFAEHTMTNGIEGSWTPNPTRWDNDYLTNLFKFEWEQTTSPAGSIQWKPKDPDAPRTPDAHIPGQMNELMMMTSDLAFKVDPEYRKVCEKFLEDFDYFTEAFSKAWHKLIHRDLGPTSRWLGPDQGDWFIWQDPTPEVDHPLVSEAQIADLKDRVLGLGLPVRELIATAWAAASTYRDSDKRGGANGGRLRIDPQRGWEVNAPEQLGRVLSRLETLKAEFDGAGETKISMADLIVLAGCAGVEKAARGGGHDVTVPFVPGRTDASPEWTDEESFEWLKPVVDGFRNYRNDAVGYHVAAEHLFLDKAALLKLTAPEWTVLTGGLRVLDQNYDGSDWGVFTERKGTLSNDFFKVLVSMDYEWRPHGEDERTFDLVERASGQTKWKATRCDLVFGSNTELRQVAEFYAGADGEAALVRDFVNAWHKVMMLDRFDAKEARKAAVTYC</sequence>
<evidence type="ECO:0000259" key="11">
    <source>
        <dbReference type="PROSITE" id="PS50873"/>
    </source>
</evidence>
<dbReference type="NCBIfam" id="NF011635">
    <property type="entry name" value="PRK15061.1"/>
    <property type="match status" value="1"/>
</dbReference>
<evidence type="ECO:0000313" key="13">
    <source>
        <dbReference type="Proteomes" id="UP000198885"/>
    </source>
</evidence>
<evidence type="ECO:0000256" key="2">
    <source>
        <dbReference type="ARBA" id="ARBA00022617"/>
    </source>
</evidence>
<comment type="function">
    <text evidence="8">Bifunctional enzyme with both catalase and broad-spectrum peroxidase activity.</text>
</comment>
<dbReference type="PANTHER" id="PTHR30555">
    <property type="entry name" value="HYDROPEROXIDASE I, BIFUNCTIONAL CATALASE-PEROXIDASE"/>
    <property type="match status" value="1"/>
</dbReference>
<feature type="site" description="Transition state stabilizer" evidence="8">
    <location>
        <position position="97"/>
    </location>
</feature>
<comment type="subunit">
    <text evidence="8">Homodimer or homotetramer.</text>
</comment>
<dbReference type="InterPro" id="IPR002016">
    <property type="entry name" value="Haem_peroxidase"/>
</dbReference>
<evidence type="ECO:0000256" key="5">
    <source>
        <dbReference type="ARBA" id="ARBA00023004"/>
    </source>
</evidence>